<evidence type="ECO:0000313" key="2">
    <source>
        <dbReference type="Proteomes" id="UP000276133"/>
    </source>
</evidence>
<dbReference type="EMBL" id="REGN01004871">
    <property type="protein sequence ID" value="RNA15849.1"/>
    <property type="molecule type" value="Genomic_DNA"/>
</dbReference>
<reference evidence="1 2" key="1">
    <citation type="journal article" date="2018" name="Sci. Rep.">
        <title>Genomic signatures of local adaptation to the degree of environmental predictability in rotifers.</title>
        <authorList>
            <person name="Franch-Gras L."/>
            <person name="Hahn C."/>
            <person name="Garcia-Roger E.M."/>
            <person name="Carmona M.J."/>
            <person name="Serra M."/>
            <person name="Gomez A."/>
        </authorList>
    </citation>
    <scope>NUCLEOTIDE SEQUENCE [LARGE SCALE GENOMIC DNA]</scope>
    <source>
        <strain evidence="1">HYR1</strain>
    </source>
</reference>
<comment type="caution">
    <text evidence="1">The sequence shown here is derived from an EMBL/GenBank/DDBJ whole genome shotgun (WGS) entry which is preliminary data.</text>
</comment>
<sequence>MILSKHKKENTFTVRKLKAKKKFISRTLLFKAKFNIRLHCQLWPRRKGCHSTFSFFFSVHGAQIKWPKQIQDAIKKQIKEFSEFFQENYSNEIMK</sequence>
<organism evidence="1 2">
    <name type="scientific">Brachionus plicatilis</name>
    <name type="common">Marine rotifer</name>
    <name type="synonym">Brachionus muelleri</name>
    <dbReference type="NCBI Taxonomy" id="10195"/>
    <lineage>
        <taxon>Eukaryota</taxon>
        <taxon>Metazoa</taxon>
        <taxon>Spiralia</taxon>
        <taxon>Gnathifera</taxon>
        <taxon>Rotifera</taxon>
        <taxon>Eurotatoria</taxon>
        <taxon>Monogononta</taxon>
        <taxon>Pseudotrocha</taxon>
        <taxon>Ploima</taxon>
        <taxon>Brachionidae</taxon>
        <taxon>Brachionus</taxon>
    </lineage>
</organism>
<dbReference type="AlphaFoldDB" id="A0A3M7QXA7"/>
<keyword evidence="2" id="KW-1185">Reference proteome</keyword>
<dbReference type="Proteomes" id="UP000276133">
    <property type="component" value="Unassembled WGS sequence"/>
</dbReference>
<proteinExistence type="predicted"/>
<name>A0A3M7QXA7_BRAPC</name>
<evidence type="ECO:0000313" key="1">
    <source>
        <dbReference type="EMBL" id="RNA15849.1"/>
    </source>
</evidence>
<accession>A0A3M7QXA7</accession>
<gene>
    <name evidence="1" type="ORF">BpHYR1_045373</name>
</gene>
<protein>
    <submittedName>
        <fullName evidence="1">Uncharacterized protein</fullName>
    </submittedName>
</protein>